<accession>A0A0M1NKB8</accession>
<dbReference type="InterPro" id="IPR014922">
    <property type="entry name" value="YdhG-like"/>
</dbReference>
<evidence type="ECO:0000313" key="3">
    <source>
        <dbReference type="Proteomes" id="UP000036932"/>
    </source>
</evidence>
<dbReference type="AlphaFoldDB" id="A0A0M1NKB8"/>
<dbReference type="Pfam" id="PF08818">
    <property type="entry name" value="DUF1801"/>
    <property type="match status" value="1"/>
</dbReference>
<keyword evidence="3" id="KW-1185">Reference proteome</keyword>
<comment type="caution">
    <text evidence="2">The sequence shown here is derived from an EMBL/GenBank/DDBJ whole genome shotgun (WGS) entry which is preliminary data.</text>
</comment>
<reference evidence="3" key="1">
    <citation type="submission" date="2015-08" db="EMBL/GenBank/DDBJ databases">
        <title>Genome sequencing project for genomic taxonomy and phylogenomics of Bacillus-like bacteria.</title>
        <authorList>
            <person name="Liu B."/>
            <person name="Wang J."/>
            <person name="Zhu Y."/>
            <person name="Liu G."/>
            <person name="Chen Q."/>
            <person name="Chen Z."/>
            <person name="Lan J."/>
            <person name="Che J."/>
            <person name="Ge C."/>
            <person name="Shi H."/>
            <person name="Pan Z."/>
            <person name="Liu X."/>
        </authorList>
    </citation>
    <scope>NUCLEOTIDE SEQUENCE [LARGE SCALE GENOMIC DNA]</scope>
    <source>
        <strain evidence="3">FJAT-22460</strain>
    </source>
</reference>
<dbReference type="OrthoDB" id="5951444at2"/>
<dbReference type="SUPFAM" id="SSF159888">
    <property type="entry name" value="YdhG-like"/>
    <property type="match status" value="1"/>
</dbReference>
<dbReference type="RefSeq" id="WP_053491528.1">
    <property type="nucleotide sequence ID" value="NZ_LIUT01000003.1"/>
</dbReference>
<sequence length="141" mass="16150">MYEPKTKETDHSVIEFIEQVDSPKKREDAYRLLEIFEETSGFEAKMWGPSIIGFGTYHYRYDSGHEGDAPYVGFSPRKAKISLYFAPGDEQRANLLQNFGKHTAGKGCVYINKVADIDTEVLRQLILESITFLKQTYPDQS</sequence>
<dbReference type="PATRIC" id="fig|1705565.3.peg.6018"/>
<organism evidence="2 3">
    <name type="scientific">Paenibacillus solani</name>
    <dbReference type="NCBI Taxonomy" id="1705565"/>
    <lineage>
        <taxon>Bacteria</taxon>
        <taxon>Bacillati</taxon>
        <taxon>Bacillota</taxon>
        <taxon>Bacilli</taxon>
        <taxon>Bacillales</taxon>
        <taxon>Paenibacillaceae</taxon>
        <taxon>Paenibacillus</taxon>
    </lineage>
</organism>
<name>A0A0M1NKB8_9BACL</name>
<dbReference type="Proteomes" id="UP000036932">
    <property type="component" value="Unassembled WGS sequence"/>
</dbReference>
<gene>
    <name evidence="2" type="ORF">AM231_20240</name>
</gene>
<feature type="domain" description="YdhG-like" evidence="1">
    <location>
        <begin position="25"/>
        <end position="130"/>
    </location>
</feature>
<evidence type="ECO:0000313" key="2">
    <source>
        <dbReference type="EMBL" id="KOR82636.1"/>
    </source>
</evidence>
<evidence type="ECO:0000259" key="1">
    <source>
        <dbReference type="Pfam" id="PF08818"/>
    </source>
</evidence>
<dbReference type="EMBL" id="LIUT01000003">
    <property type="protein sequence ID" value="KOR82636.1"/>
    <property type="molecule type" value="Genomic_DNA"/>
</dbReference>
<protein>
    <recommendedName>
        <fullName evidence="1">YdhG-like domain-containing protein</fullName>
    </recommendedName>
</protein>
<proteinExistence type="predicted"/>